<dbReference type="EMBL" id="LCQD01000006">
    <property type="protein sequence ID" value="KKW12951.1"/>
    <property type="molecule type" value="Genomic_DNA"/>
</dbReference>
<proteinExistence type="predicted"/>
<dbReference type="AlphaFoldDB" id="A0A0G1W2G8"/>
<comment type="caution">
    <text evidence="1">The sequence shown here is derived from an EMBL/GenBank/DDBJ whole genome shotgun (WGS) entry which is preliminary data.</text>
</comment>
<evidence type="ECO:0000313" key="1">
    <source>
        <dbReference type="EMBL" id="KKW12951.1"/>
    </source>
</evidence>
<accession>A0A0G1W2G8</accession>
<evidence type="ECO:0000313" key="2">
    <source>
        <dbReference type="Proteomes" id="UP000034588"/>
    </source>
</evidence>
<organism evidence="1 2">
    <name type="scientific">Candidatus Gottesmanbacteria bacterium GW2011_GWB1_49_7</name>
    <dbReference type="NCBI Taxonomy" id="1618448"/>
    <lineage>
        <taxon>Bacteria</taxon>
        <taxon>Candidatus Gottesmaniibacteriota</taxon>
    </lineage>
</organism>
<gene>
    <name evidence="1" type="ORF">UY48_C0006G0004</name>
</gene>
<protein>
    <submittedName>
        <fullName evidence="1">Uncharacterized protein</fullName>
    </submittedName>
</protein>
<name>A0A0G1W2G8_9BACT</name>
<sequence>MTILPERTVEETVFITPEQAQIFGDQRYRYTLFDNLSEGDKRHIQRPCTRTKATSRIAITTTQ</sequence>
<dbReference type="Proteomes" id="UP000034588">
    <property type="component" value="Unassembled WGS sequence"/>
</dbReference>
<reference evidence="1 2" key="1">
    <citation type="journal article" date="2015" name="Nature">
        <title>rRNA introns, odd ribosomes, and small enigmatic genomes across a large radiation of phyla.</title>
        <authorList>
            <person name="Brown C.T."/>
            <person name="Hug L.A."/>
            <person name="Thomas B.C."/>
            <person name="Sharon I."/>
            <person name="Castelle C.J."/>
            <person name="Singh A."/>
            <person name="Wilkins M.J."/>
            <person name="Williams K.H."/>
            <person name="Banfield J.F."/>
        </authorList>
    </citation>
    <scope>NUCLEOTIDE SEQUENCE [LARGE SCALE GENOMIC DNA]</scope>
</reference>